<sequence length="223" mass="25774">MATFSLQEQRVIIRFLHLRGVTPTEIHHQLSETCGDGVMNVKNVRSWVRQFKESRTSCDNEPKQSRPRNSRSDNMVQRVEKVVLEDRRLSVENIASKVGISVGSVHKILHEDPQMRKVTSRWVPRILADDHKAARMAICQAMLTRDEGMNGTFFSSTVTMDEIWMPFFNPLLHQQFSSGQNSLLQKRSQRPWNHGVDVVKNVYGCREIMLKVTEVSYFCMIIV</sequence>
<dbReference type="AlphaFoldDB" id="A0A2J7RT40"/>
<reference evidence="3 4" key="1">
    <citation type="submission" date="2017-12" db="EMBL/GenBank/DDBJ databases">
        <title>Hemimetabolous genomes reveal molecular basis of termite eusociality.</title>
        <authorList>
            <person name="Harrison M.C."/>
            <person name="Jongepier E."/>
            <person name="Robertson H.M."/>
            <person name="Arning N."/>
            <person name="Bitard-Feildel T."/>
            <person name="Chao H."/>
            <person name="Childers C.P."/>
            <person name="Dinh H."/>
            <person name="Doddapaneni H."/>
            <person name="Dugan S."/>
            <person name="Gowin J."/>
            <person name="Greiner C."/>
            <person name="Han Y."/>
            <person name="Hu H."/>
            <person name="Hughes D.S.T."/>
            <person name="Huylmans A.-K."/>
            <person name="Kemena C."/>
            <person name="Kremer L.P.M."/>
            <person name="Lee S.L."/>
            <person name="Lopez-Ezquerra A."/>
            <person name="Mallet L."/>
            <person name="Monroy-Kuhn J.M."/>
            <person name="Moser A."/>
            <person name="Murali S.C."/>
            <person name="Muzny D.M."/>
            <person name="Otani S."/>
            <person name="Piulachs M.-D."/>
            <person name="Poelchau M."/>
            <person name="Qu J."/>
            <person name="Schaub F."/>
            <person name="Wada-Katsumata A."/>
            <person name="Worley K.C."/>
            <person name="Xie Q."/>
            <person name="Ylla G."/>
            <person name="Poulsen M."/>
            <person name="Gibbs R.A."/>
            <person name="Schal C."/>
            <person name="Richards S."/>
            <person name="Belles X."/>
            <person name="Korb J."/>
            <person name="Bornberg-Bauer E."/>
        </authorList>
    </citation>
    <scope>NUCLEOTIDE SEQUENCE [LARGE SCALE GENOMIC DNA]</scope>
    <source>
        <tissue evidence="3">Whole body</tissue>
    </source>
</reference>
<feature type="region of interest" description="Disordered" evidence="1">
    <location>
        <begin position="54"/>
        <end position="76"/>
    </location>
</feature>
<gene>
    <name evidence="3" type="ORF">B7P43_G18198</name>
</gene>
<evidence type="ECO:0000313" key="4">
    <source>
        <dbReference type="Proteomes" id="UP000235965"/>
    </source>
</evidence>
<dbReference type="Pfam" id="PF17906">
    <property type="entry name" value="HTH_48"/>
    <property type="match status" value="1"/>
</dbReference>
<protein>
    <recommendedName>
        <fullName evidence="2">Mos1 transposase HTH domain-containing protein</fullName>
    </recommendedName>
</protein>
<dbReference type="InterPro" id="IPR052709">
    <property type="entry name" value="Transposase-MT_Hybrid"/>
</dbReference>
<comment type="caution">
    <text evidence="3">The sequence shown here is derived from an EMBL/GenBank/DDBJ whole genome shotgun (WGS) entry which is preliminary data.</text>
</comment>
<dbReference type="EMBL" id="NEVH01000043">
    <property type="protein sequence ID" value="PNF43994.1"/>
    <property type="molecule type" value="Genomic_DNA"/>
</dbReference>
<accession>A0A2J7RT40</accession>
<evidence type="ECO:0000259" key="2">
    <source>
        <dbReference type="Pfam" id="PF17906"/>
    </source>
</evidence>
<name>A0A2J7RT40_9NEOP</name>
<dbReference type="OrthoDB" id="6118231at2759"/>
<evidence type="ECO:0000313" key="3">
    <source>
        <dbReference type="EMBL" id="PNF43994.1"/>
    </source>
</evidence>
<dbReference type="Gene3D" id="3.30.420.10">
    <property type="entry name" value="Ribonuclease H-like superfamily/Ribonuclease H"/>
    <property type="match status" value="1"/>
</dbReference>
<dbReference type="GO" id="GO:0003676">
    <property type="term" value="F:nucleic acid binding"/>
    <property type="evidence" value="ECO:0007669"/>
    <property type="project" value="InterPro"/>
</dbReference>
<dbReference type="InParanoid" id="A0A2J7RT40"/>
<evidence type="ECO:0000256" key="1">
    <source>
        <dbReference type="SAM" id="MobiDB-lite"/>
    </source>
</evidence>
<feature type="domain" description="Mos1 transposase HTH" evidence="2">
    <location>
        <begin position="10"/>
        <end position="53"/>
    </location>
</feature>
<dbReference type="PANTHER" id="PTHR46060">
    <property type="entry name" value="MARINER MOS1 TRANSPOSASE-LIKE PROTEIN"/>
    <property type="match status" value="1"/>
</dbReference>
<dbReference type="Proteomes" id="UP000235965">
    <property type="component" value="Unassembled WGS sequence"/>
</dbReference>
<dbReference type="PANTHER" id="PTHR46060:SF1">
    <property type="entry name" value="MARINER MOS1 TRANSPOSASE-LIKE PROTEIN"/>
    <property type="match status" value="1"/>
</dbReference>
<dbReference type="InterPro" id="IPR041426">
    <property type="entry name" value="Mos1_HTH"/>
</dbReference>
<feature type="compositionally biased region" description="Basic and acidic residues" evidence="1">
    <location>
        <begin position="54"/>
        <end position="64"/>
    </location>
</feature>
<dbReference type="InterPro" id="IPR036397">
    <property type="entry name" value="RNaseH_sf"/>
</dbReference>
<dbReference type="Gene3D" id="1.10.10.1450">
    <property type="match status" value="1"/>
</dbReference>
<keyword evidence="4" id="KW-1185">Reference proteome</keyword>
<dbReference type="STRING" id="105785.A0A2J7RT40"/>
<proteinExistence type="predicted"/>
<organism evidence="3 4">
    <name type="scientific">Cryptotermes secundus</name>
    <dbReference type="NCBI Taxonomy" id="105785"/>
    <lineage>
        <taxon>Eukaryota</taxon>
        <taxon>Metazoa</taxon>
        <taxon>Ecdysozoa</taxon>
        <taxon>Arthropoda</taxon>
        <taxon>Hexapoda</taxon>
        <taxon>Insecta</taxon>
        <taxon>Pterygota</taxon>
        <taxon>Neoptera</taxon>
        <taxon>Polyneoptera</taxon>
        <taxon>Dictyoptera</taxon>
        <taxon>Blattodea</taxon>
        <taxon>Blattoidea</taxon>
        <taxon>Termitoidae</taxon>
        <taxon>Kalotermitidae</taxon>
        <taxon>Cryptotermitinae</taxon>
        <taxon>Cryptotermes</taxon>
    </lineage>
</organism>